<feature type="region of interest" description="Disordered" evidence="1">
    <location>
        <begin position="1"/>
        <end position="110"/>
    </location>
</feature>
<feature type="compositionally biased region" description="Basic residues" evidence="1">
    <location>
        <begin position="67"/>
        <end position="80"/>
    </location>
</feature>
<organism evidence="2">
    <name type="scientific">uncultured Frankineae bacterium</name>
    <dbReference type="NCBI Taxonomy" id="437475"/>
    <lineage>
        <taxon>Bacteria</taxon>
        <taxon>Bacillati</taxon>
        <taxon>Actinomycetota</taxon>
        <taxon>Actinomycetes</taxon>
        <taxon>Frankiales</taxon>
        <taxon>environmental samples</taxon>
    </lineage>
</organism>
<feature type="non-terminal residue" evidence="2">
    <location>
        <position position="1"/>
    </location>
</feature>
<feature type="compositionally biased region" description="Low complexity" evidence="1">
    <location>
        <begin position="95"/>
        <end position="104"/>
    </location>
</feature>
<feature type="non-terminal residue" evidence="2">
    <location>
        <position position="110"/>
    </location>
</feature>
<protein>
    <submittedName>
        <fullName evidence="2">Uncharacterized protein</fullName>
    </submittedName>
</protein>
<dbReference type="AlphaFoldDB" id="A0A6J4LSC6"/>
<name>A0A6J4LSC6_9ACTN</name>
<reference evidence="2" key="1">
    <citation type="submission" date="2020-02" db="EMBL/GenBank/DDBJ databases">
        <authorList>
            <person name="Meier V. D."/>
        </authorList>
    </citation>
    <scope>NUCLEOTIDE SEQUENCE</scope>
    <source>
        <strain evidence="2">AVDCRST_MAG16</strain>
    </source>
</reference>
<gene>
    <name evidence="2" type="ORF">AVDCRST_MAG16-1781</name>
</gene>
<dbReference type="EMBL" id="CADCUE010000157">
    <property type="protein sequence ID" value="CAA9340395.1"/>
    <property type="molecule type" value="Genomic_DNA"/>
</dbReference>
<proteinExistence type="predicted"/>
<evidence type="ECO:0000313" key="2">
    <source>
        <dbReference type="EMBL" id="CAA9340395.1"/>
    </source>
</evidence>
<accession>A0A6J4LSC6</accession>
<sequence>AVRRDAGRARRRPPAAGHGRAGHRDRRDAVVGRRQGRGGGPGQAGPGPHRHPVHRLDRLPPAGARGQGRRGGGRGRRGRRPAGQLAGAARHRLRAAVQPGPGARRAARAV</sequence>
<evidence type="ECO:0000256" key="1">
    <source>
        <dbReference type="SAM" id="MobiDB-lite"/>
    </source>
</evidence>